<evidence type="ECO:0000256" key="1">
    <source>
        <dbReference type="SAM" id="MobiDB-lite"/>
    </source>
</evidence>
<feature type="compositionally biased region" description="Low complexity" evidence="1">
    <location>
        <begin position="263"/>
        <end position="272"/>
    </location>
</feature>
<dbReference type="RefSeq" id="WP_063885539.1">
    <property type="nucleotide sequence ID" value="NZ_CP023697.1"/>
</dbReference>
<name>A0ABX6ARJ0_9ACTN</name>
<evidence type="ECO:0000313" key="3">
    <source>
        <dbReference type="Proteomes" id="UP000326041"/>
    </source>
</evidence>
<organism evidence="2 3">
    <name type="scientific">Streptomyces prasinus</name>
    <dbReference type="NCBI Taxonomy" id="67345"/>
    <lineage>
        <taxon>Bacteria</taxon>
        <taxon>Bacillati</taxon>
        <taxon>Actinomycetota</taxon>
        <taxon>Actinomycetes</taxon>
        <taxon>Kitasatosporales</taxon>
        <taxon>Streptomycetaceae</taxon>
        <taxon>Streptomyces</taxon>
    </lineage>
</organism>
<dbReference type="GeneID" id="95533959"/>
<feature type="region of interest" description="Disordered" evidence="1">
    <location>
        <begin position="258"/>
        <end position="285"/>
    </location>
</feature>
<proteinExistence type="predicted"/>
<evidence type="ECO:0000313" key="2">
    <source>
        <dbReference type="EMBL" id="QEV05159.1"/>
    </source>
</evidence>
<keyword evidence="3" id="KW-1185">Reference proteome</keyword>
<accession>A0ABX6ARJ0</accession>
<reference evidence="2 3" key="1">
    <citation type="submission" date="2017-09" db="EMBL/GenBank/DDBJ databases">
        <authorList>
            <person name="Lee N."/>
            <person name="Cho B.-K."/>
        </authorList>
    </citation>
    <scope>NUCLEOTIDE SEQUENCE [LARGE SCALE GENOMIC DNA]</scope>
    <source>
        <strain evidence="2 3">ATCC 13879</strain>
    </source>
</reference>
<dbReference type="EMBL" id="CP023697">
    <property type="protein sequence ID" value="QEV05159.1"/>
    <property type="molecule type" value="Genomic_DNA"/>
</dbReference>
<dbReference type="Proteomes" id="UP000326041">
    <property type="component" value="Chromosome"/>
</dbReference>
<protein>
    <recommendedName>
        <fullName evidence="4">DNA-binding protein</fullName>
    </recommendedName>
</protein>
<gene>
    <name evidence="2" type="ORF">CP972_05195</name>
</gene>
<sequence length="332" mass="36518">MSENTATHEVTTAGSWVTAGRAARELGLKPSEFDLAVDLGRIRAAPGGPGSGRRVDRAELERIRTRPGHPESLRESVRTVGTTEGALLMGVTKDRFTRLARLGLLAPTRLHLNRHHAVVWLYLAEELREFTADERNTELLRGRTPDTLRGQLDTGLDLRARNWRTRRLAILLRRATDPWSRAGALASLLEPLRVHEVVKDPYERSHLGRFCPERPSHGAPGSPGAVLTEALVTAQDPDEIAWLQAELVGLLAEARAHRPAPRPASAPHRPTPVGRVSRTPTRPRGAFRSLLARWRGGNRGPAVRGAAVRGAVARPSAARRFTRSTRSGWTAR</sequence>
<dbReference type="Pfam" id="PF19934">
    <property type="entry name" value="DUF6397"/>
    <property type="match status" value="1"/>
</dbReference>
<dbReference type="InterPro" id="IPR045652">
    <property type="entry name" value="DUF6397"/>
</dbReference>
<evidence type="ECO:0008006" key="4">
    <source>
        <dbReference type="Google" id="ProtNLM"/>
    </source>
</evidence>